<dbReference type="EMBL" id="VDEP01000273">
    <property type="protein sequence ID" value="KAA1114016.1"/>
    <property type="molecule type" value="Genomic_DNA"/>
</dbReference>
<evidence type="ECO:0000313" key="2">
    <source>
        <dbReference type="Proteomes" id="UP000325313"/>
    </source>
</evidence>
<reference evidence="1 2" key="1">
    <citation type="submission" date="2019-05" db="EMBL/GenBank/DDBJ databases">
        <title>Emergence of the Ug99 lineage of the wheat stem rust pathogen through somatic hybridization.</title>
        <authorList>
            <person name="Li F."/>
            <person name="Upadhyaya N.M."/>
            <person name="Sperschneider J."/>
            <person name="Matny O."/>
            <person name="Nguyen-Phuc H."/>
            <person name="Mago R."/>
            <person name="Raley C."/>
            <person name="Miller M.E."/>
            <person name="Silverstein K.A.T."/>
            <person name="Henningsen E."/>
            <person name="Hirsch C.D."/>
            <person name="Visser B."/>
            <person name="Pretorius Z.A."/>
            <person name="Steffenson B.J."/>
            <person name="Schwessinger B."/>
            <person name="Dodds P.N."/>
            <person name="Figueroa M."/>
        </authorList>
    </citation>
    <scope>NUCLEOTIDE SEQUENCE [LARGE SCALE GENOMIC DNA]</scope>
    <source>
        <strain evidence="1 2">Ug99</strain>
    </source>
</reference>
<dbReference type="Proteomes" id="UP000325313">
    <property type="component" value="Unassembled WGS sequence"/>
</dbReference>
<comment type="caution">
    <text evidence="1">The sequence shown here is derived from an EMBL/GenBank/DDBJ whole genome shotgun (WGS) entry which is preliminary data.</text>
</comment>
<accession>A0A5B0QLB3</accession>
<name>A0A5B0QLB3_PUCGR</name>
<protein>
    <submittedName>
        <fullName evidence="1">Uncharacterized protein</fullName>
    </submittedName>
</protein>
<dbReference type="AlphaFoldDB" id="A0A5B0QLB3"/>
<sequence>MLECSKFELFDARMLTPSLFPWATFDGSHPPYHVHIAERTSNHRTKTRTQAVRSRYHEFSDFE</sequence>
<evidence type="ECO:0000313" key="1">
    <source>
        <dbReference type="EMBL" id="KAA1114016.1"/>
    </source>
</evidence>
<gene>
    <name evidence="1" type="ORF">PGTUg99_006619</name>
</gene>
<organism evidence="1 2">
    <name type="scientific">Puccinia graminis f. sp. tritici</name>
    <dbReference type="NCBI Taxonomy" id="56615"/>
    <lineage>
        <taxon>Eukaryota</taxon>
        <taxon>Fungi</taxon>
        <taxon>Dikarya</taxon>
        <taxon>Basidiomycota</taxon>
        <taxon>Pucciniomycotina</taxon>
        <taxon>Pucciniomycetes</taxon>
        <taxon>Pucciniales</taxon>
        <taxon>Pucciniaceae</taxon>
        <taxon>Puccinia</taxon>
    </lineage>
</organism>
<proteinExistence type="predicted"/>